<dbReference type="GO" id="GO:0004523">
    <property type="term" value="F:RNA-DNA hybrid ribonuclease activity"/>
    <property type="evidence" value="ECO:0007669"/>
    <property type="project" value="InterPro"/>
</dbReference>
<name>A0A392RJ16_9FABA</name>
<protein>
    <submittedName>
        <fullName evidence="3">Ribonuclease H protein</fullName>
    </submittedName>
</protein>
<dbReference type="InterPro" id="IPR012337">
    <property type="entry name" value="RNaseH-like_sf"/>
</dbReference>
<keyword evidence="1" id="KW-0732">Signal</keyword>
<dbReference type="CDD" id="cd06222">
    <property type="entry name" value="RNase_H_like"/>
    <property type="match status" value="1"/>
</dbReference>
<dbReference type="InterPro" id="IPR036397">
    <property type="entry name" value="RNaseH_sf"/>
</dbReference>
<dbReference type="Gene3D" id="3.30.420.10">
    <property type="entry name" value="Ribonuclease H-like superfamily/Ribonuclease H"/>
    <property type="match status" value="1"/>
</dbReference>
<proteinExistence type="predicted"/>
<dbReference type="Proteomes" id="UP000265520">
    <property type="component" value="Unassembled WGS sequence"/>
</dbReference>
<feature type="signal peptide" evidence="1">
    <location>
        <begin position="1"/>
        <end position="16"/>
    </location>
</feature>
<feature type="non-terminal residue" evidence="3">
    <location>
        <position position="110"/>
    </location>
</feature>
<feature type="domain" description="RNase H type-1" evidence="2">
    <location>
        <begin position="32"/>
        <end position="110"/>
    </location>
</feature>
<accession>A0A392RJ16</accession>
<comment type="caution">
    <text evidence="3">The sequence shown here is derived from an EMBL/GenBank/DDBJ whole genome shotgun (WGS) entry which is preliminary data.</text>
</comment>
<sequence>MLHVVVFLGTMKLVLFMDLSSPYVLHLPFFSERCGAMRAIEIAYQKNWRSLWLDSDSTIVVSAFNNPAKPVTWALRNRWKNVLFMISQMNCIVTHIFREGNQVADLMANH</sequence>
<dbReference type="InterPro" id="IPR044730">
    <property type="entry name" value="RNase_H-like_dom_plant"/>
</dbReference>
<evidence type="ECO:0000313" key="3">
    <source>
        <dbReference type="EMBL" id="MCI35595.1"/>
    </source>
</evidence>
<dbReference type="InterPro" id="IPR053151">
    <property type="entry name" value="RNase_H-like"/>
</dbReference>
<dbReference type="AlphaFoldDB" id="A0A392RJ16"/>
<evidence type="ECO:0000313" key="4">
    <source>
        <dbReference type="Proteomes" id="UP000265520"/>
    </source>
</evidence>
<dbReference type="SUPFAM" id="SSF53098">
    <property type="entry name" value="Ribonuclease H-like"/>
    <property type="match status" value="1"/>
</dbReference>
<dbReference type="Pfam" id="PF13456">
    <property type="entry name" value="RVT_3"/>
    <property type="match status" value="1"/>
</dbReference>
<feature type="chain" id="PRO_5017198521" evidence="1">
    <location>
        <begin position="17"/>
        <end position="110"/>
    </location>
</feature>
<dbReference type="InterPro" id="IPR002156">
    <property type="entry name" value="RNaseH_domain"/>
</dbReference>
<organism evidence="3 4">
    <name type="scientific">Trifolium medium</name>
    <dbReference type="NCBI Taxonomy" id="97028"/>
    <lineage>
        <taxon>Eukaryota</taxon>
        <taxon>Viridiplantae</taxon>
        <taxon>Streptophyta</taxon>
        <taxon>Embryophyta</taxon>
        <taxon>Tracheophyta</taxon>
        <taxon>Spermatophyta</taxon>
        <taxon>Magnoliopsida</taxon>
        <taxon>eudicotyledons</taxon>
        <taxon>Gunneridae</taxon>
        <taxon>Pentapetalae</taxon>
        <taxon>rosids</taxon>
        <taxon>fabids</taxon>
        <taxon>Fabales</taxon>
        <taxon>Fabaceae</taxon>
        <taxon>Papilionoideae</taxon>
        <taxon>50 kb inversion clade</taxon>
        <taxon>NPAAA clade</taxon>
        <taxon>Hologalegina</taxon>
        <taxon>IRL clade</taxon>
        <taxon>Trifolieae</taxon>
        <taxon>Trifolium</taxon>
    </lineage>
</organism>
<dbReference type="PANTHER" id="PTHR47723:SF23">
    <property type="entry name" value="REVERSE TRANSCRIPTASE-LIKE PROTEIN"/>
    <property type="match status" value="1"/>
</dbReference>
<evidence type="ECO:0000256" key="1">
    <source>
        <dbReference type="SAM" id="SignalP"/>
    </source>
</evidence>
<evidence type="ECO:0000259" key="2">
    <source>
        <dbReference type="Pfam" id="PF13456"/>
    </source>
</evidence>
<reference evidence="3 4" key="1">
    <citation type="journal article" date="2018" name="Front. Plant Sci.">
        <title>Red Clover (Trifolium pratense) and Zigzag Clover (T. medium) - A Picture of Genomic Similarities and Differences.</title>
        <authorList>
            <person name="Dluhosova J."/>
            <person name="Istvanek J."/>
            <person name="Nedelnik J."/>
            <person name="Repkova J."/>
        </authorList>
    </citation>
    <scope>NUCLEOTIDE SEQUENCE [LARGE SCALE GENOMIC DNA]</scope>
    <source>
        <strain evidence="4">cv. 10/8</strain>
        <tissue evidence="3">Leaf</tissue>
    </source>
</reference>
<dbReference type="PANTHER" id="PTHR47723">
    <property type="entry name" value="OS05G0353850 PROTEIN"/>
    <property type="match status" value="1"/>
</dbReference>
<dbReference type="EMBL" id="LXQA010224967">
    <property type="protein sequence ID" value="MCI35595.1"/>
    <property type="molecule type" value="Genomic_DNA"/>
</dbReference>
<dbReference type="GO" id="GO:0003676">
    <property type="term" value="F:nucleic acid binding"/>
    <property type="evidence" value="ECO:0007669"/>
    <property type="project" value="InterPro"/>
</dbReference>
<keyword evidence="4" id="KW-1185">Reference proteome</keyword>